<protein>
    <recommendedName>
        <fullName evidence="6">Aminotransferase class I/classII large domain-containing protein</fullName>
    </recommendedName>
</protein>
<organism evidence="7 8">
    <name type="scientific">Chondrus crispus</name>
    <name type="common">Carrageen Irish moss</name>
    <name type="synonym">Polymorpha crispa</name>
    <dbReference type="NCBI Taxonomy" id="2769"/>
    <lineage>
        <taxon>Eukaryota</taxon>
        <taxon>Rhodophyta</taxon>
        <taxon>Florideophyceae</taxon>
        <taxon>Rhodymeniophycidae</taxon>
        <taxon>Gigartinales</taxon>
        <taxon>Gigartinaceae</taxon>
        <taxon>Chondrus</taxon>
    </lineage>
</organism>
<dbReference type="Gene3D" id="3.40.640.10">
    <property type="entry name" value="Type I PLP-dependent aspartate aminotransferase-like (Major domain)"/>
    <property type="match status" value="1"/>
</dbReference>
<dbReference type="RefSeq" id="XP_005710457.1">
    <property type="nucleotide sequence ID" value="XM_005710400.1"/>
</dbReference>
<dbReference type="GO" id="GO:0008483">
    <property type="term" value="F:transaminase activity"/>
    <property type="evidence" value="ECO:0007669"/>
    <property type="project" value="UniProtKB-KW"/>
</dbReference>
<comment type="cofactor">
    <cofactor evidence="1">
        <name>pyridoxal 5'-phosphate</name>
        <dbReference type="ChEBI" id="CHEBI:597326"/>
    </cofactor>
</comment>
<dbReference type="GO" id="GO:0030170">
    <property type="term" value="F:pyridoxal phosphate binding"/>
    <property type="evidence" value="ECO:0007669"/>
    <property type="project" value="InterPro"/>
</dbReference>
<proteinExistence type="inferred from homology"/>
<evidence type="ECO:0000256" key="3">
    <source>
        <dbReference type="ARBA" id="ARBA00022576"/>
    </source>
</evidence>
<dbReference type="SUPFAM" id="SSF53383">
    <property type="entry name" value="PLP-dependent transferases"/>
    <property type="match status" value="1"/>
</dbReference>
<dbReference type="GeneID" id="17318183"/>
<dbReference type="GO" id="GO:0006520">
    <property type="term" value="P:amino acid metabolic process"/>
    <property type="evidence" value="ECO:0007669"/>
    <property type="project" value="InterPro"/>
</dbReference>
<dbReference type="AlphaFoldDB" id="R7QQX9"/>
<keyword evidence="5" id="KW-0663">Pyridoxal phosphate</keyword>
<sequence>MGSVANYRDPLADRLGRLGTETAYAVALEAGKIKASGRKVYPFHIGDLNFPTPTVVKEACKNAIDDGFTGYCPAAGIPSLRKSLADHYNDVFGLSYLAENVSVQSGGKPGIGKFIMCVCNEGDEVLFPSPGYPIYESMAKFLNTKPVPYLYKETADGSFSLDVQELRTKITPRTKAIFVNNFQNPMGVAHTRAELEAIADLCVEKDLYCFSDDPYYQITFSDFNRDDFIHIASLPGMFDRTLCGYTFSKSFAMTGWRLGGVVGPRWLIDMVTKINTNDEACTTHFVQVAGVTALEHPEAKKFTVDMVNELEVRRDVLAEELNSIPGFHAIIPKATFYMMANVTKAMKAMNISHIETFRSKVLRETGVSFCTRAHFGTPTVGESKQYVRFAFSGVTVDQIKAVGEVLRPYMQQFC</sequence>
<dbReference type="OMA" id="FCTREHF"/>
<dbReference type="EMBL" id="HG002134">
    <property type="protein sequence ID" value="CDF40163.1"/>
    <property type="molecule type" value="Genomic_DNA"/>
</dbReference>
<accession>R7QQX9</accession>
<dbReference type="PhylomeDB" id="R7QQX9"/>
<name>R7QQX9_CHOCR</name>
<dbReference type="Pfam" id="PF00155">
    <property type="entry name" value="Aminotran_1_2"/>
    <property type="match status" value="1"/>
</dbReference>
<keyword evidence="4" id="KW-0808">Transferase</keyword>
<dbReference type="Proteomes" id="UP000012073">
    <property type="component" value="Unassembled WGS sequence"/>
</dbReference>
<dbReference type="OrthoDB" id="280at2759"/>
<evidence type="ECO:0000256" key="1">
    <source>
        <dbReference type="ARBA" id="ARBA00001933"/>
    </source>
</evidence>
<evidence type="ECO:0000313" key="7">
    <source>
        <dbReference type="EMBL" id="CDF40163.1"/>
    </source>
</evidence>
<evidence type="ECO:0000259" key="6">
    <source>
        <dbReference type="Pfam" id="PF00155"/>
    </source>
</evidence>
<keyword evidence="3" id="KW-0032">Aminotransferase</keyword>
<feature type="domain" description="Aminotransferase class I/classII large" evidence="6">
    <location>
        <begin position="40"/>
        <end position="402"/>
    </location>
</feature>
<dbReference type="Gramene" id="CDF40163">
    <property type="protein sequence ID" value="CDF40163"/>
    <property type="gene ID" value="CHC_T00007026001"/>
</dbReference>
<dbReference type="InterPro" id="IPR015421">
    <property type="entry name" value="PyrdxlP-dep_Trfase_major"/>
</dbReference>
<evidence type="ECO:0000256" key="2">
    <source>
        <dbReference type="ARBA" id="ARBA00007441"/>
    </source>
</evidence>
<dbReference type="InterPro" id="IPR050596">
    <property type="entry name" value="AspAT/PAT-like"/>
</dbReference>
<keyword evidence="8" id="KW-1185">Reference proteome</keyword>
<reference evidence="8" key="1">
    <citation type="journal article" date="2013" name="Proc. Natl. Acad. Sci. U.S.A.">
        <title>Genome structure and metabolic features in the red seaweed Chondrus crispus shed light on evolution of the Archaeplastida.</title>
        <authorList>
            <person name="Collen J."/>
            <person name="Porcel B."/>
            <person name="Carre W."/>
            <person name="Ball S.G."/>
            <person name="Chaparro C."/>
            <person name="Tonon T."/>
            <person name="Barbeyron T."/>
            <person name="Michel G."/>
            <person name="Noel B."/>
            <person name="Valentin K."/>
            <person name="Elias M."/>
            <person name="Artiguenave F."/>
            <person name="Arun A."/>
            <person name="Aury J.M."/>
            <person name="Barbosa-Neto J.F."/>
            <person name="Bothwell J.H."/>
            <person name="Bouget F.Y."/>
            <person name="Brillet L."/>
            <person name="Cabello-Hurtado F."/>
            <person name="Capella-Gutierrez S."/>
            <person name="Charrier B."/>
            <person name="Cladiere L."/>
            <person name="Cock J.M."/>
            <person name="Coelho S.M."/>
            <person name="Colleoni C."/>
            <person name="Czjzek M."/>
            <person name="Da Silva C."/>
            <person name="Delage L."/>
            <person name="Denoeud F."/>
            <person name="Deschamps P."/>
            <person name="Dittami S.M."/>
            <person name="Gabaldon T."/>
            <person name="Gachon C.M."/>
            <person name="Groisillier A."/>
            <person name="Herve C."/>
            <person name="Jabbari K."/>
            <person name="Katinka M."/>
            <person name="Kloareg B."/>
            <person name="Kowalczyk N."/>
            <person name="Labadie K."/>
            <person name="Leblanc C."/>
            <person name="Lopez P.J."/>
            <person name="McLachlan D.H."/>
            <person name="Meslet-Cladiere L."/>
            <person name="Moustafa A."/>
            <person name="Nehr Z."/>
            <person name="Nyvall Collen P."/>
            <person name="Panaud O."/>
            <person name="Partensky F."/>
            <person name="Poulain J."/>
            <person name="Rensing S.A."/>
            <person name="Rousvoal S."/>
            <person name="Samson G."/>
            <person name="Symeonidi A."/>
            <person name="Weissenbach J."/>
            <person name="Zambounis A."/>
            <person name="Wincker P."/>
            <person name="Boyen C."/>
        </authorList>
    </citation>
    <scope>NUCLEOTIDE SEQUENCE [LARGE SCALE GENOMIC DNA]</scope>
    <source>
        <strain evidence="8">cv. Stackhouse</strain>
    </source>
</reference>
<dbReference type="PANTHER" id="PTHR46383">
    <property type="entry name" value="ASPARTATE AMINOTRANSFERASE"/>
    <property type="match status" value="1"/>
</dbReference>
<dbReference type="InterPro" id="IPR004839">
    <property type="entry name" value="Aminotransferase_I/II_large"/>
</dbReference>
<dbReference type="STRING" id="2769.R7QQX9"/>
<dbReference type="PANTHER" id="PTHR46383:SF1">
    <property type="entry name" value="ASPARTATE AMINOTRANSFERASE"/>
    <property type="match status" value="1"/>
</dbReference>
<dbReference type="CDD" id="cd00609">
    <property type="entry name" value="AAT_like"/>
    <property type="match status" value="1"/>
</dbReference>
<gene>
    <name evidence="7" type="ORF">CHC_T00007026001</name>
</gene>
<dbReference type="InterPro" id="IPR015424">
    <property type="entry name" value="PyrdxlP-dep_Trfase"/>
</dbReference>
<dbReference type="InterPro" id="IPR015422">
    <property type="entry name" value="PyrdxlP-dep_Trfase_small"/>
</dbReference>
<dbReference type="Gene3D" id="3.90.1150.10">
    <property type="entry name" value="Aspartate Aminotransferase, domain 1"/>
    <property type="match status" value="1"/>
</dbReference>
<evidence type="ECO:0000256" key="5">
    <source>
        <dbReference type="ARBA" id="ARBA00022898"/>
    </source>
</evidence>
<comment type="similarity">
    <text evidence="2">Belongs to the class-I pyridoxal-phosphate-dependent aminotransferase family.</text>
</comment>
<evidence type="ECO:0000313" key="8">
    <source>
        <dbReference type="Proteomes" id="UP000012073"/>
    </source>
</evidence>
<evidence type="ECO:0000256" key="4">
    <source>
        <dbReference type="ARBA" id="ARBA00022679"/>
    </source>
</evidence>
<dbReference type="KEGG" id="ccp:CHC_T00007026001"/>